<evidence type="ECO:0000256" key="5">
    <source>
        <dbReference type="ARBA" id="ARBA00022734"/>
    </source>
</evidence>
<evidence type="ECO:0000256" key="2">
    <source>
        <dbReference type="ARBA" id="ARBA00010270"/>
    </source>
</evidence>
<keyword evidence="4" id="KW-0472">Membrane</keyword>
<dbReference type="AlphaFoldDB" id="A0AAF0KGA3"/>
<feature type="region of interest" description="Disordered" evidence="7">
    <location>
        <begin position="180"/>
        <end position="213"/>
    </location>
</feature>
<dbReference type="EMBL" id="CP124735">
    <property type="protein sequence ID" value="WHA43976.1"/>
    <property type="molecule type" value="Genomic_DNA"/>
</dbReference>
<evidence type="ECO:0000313" key="9">
    <source>
        <dbReference type="EMBL" id="WHA43976.1"/>
    </source>
</evidence>
<dbReference type="GO" id="GO:0030246">
    <property type="term" value="F:carbohydrate binding"/>
    <property type="evidence" value="ECO:0007669"/>
    <property type="project" value="UniProtKB-KW"/>
</dbReference>
<sequence>MQNFIAGLLLASCAVPLFAGSMTIASSLSHDAPSHQFTNLDAEPLWTSEVKRIDVNKQAYERLPAVIAPETLVAEAKKKAAPSLVASTDETQMQMAQDRDQTFDISEQAKNWCAAKYRSYSAEDNSYQPYGGGDRKPCVAPTEIAGTATIQTAAVSEDVSGSDHVQWCMERYSSYRVEDNSYQPFSGPRKKCLPPQQQSASNRYAVSDQQLYQ</sequence>
<keyword evidence="8" id="KW-0732">Signal</keyword>
<keyword evidence="4" id="KW-1003">Cell membrane</keyword>
<reference evidence="9" key="1">
    <citation type="submission" date="2023-05" db="EMBL/GenBank/DDBJ databases">
        <title>Complete genome sequence of Agrobacterium larrymoorei CFBP5477.</title>
        <authorList>
            <person name="Yen H.-C."/>
            <person name="Chou L."/>
            <person name="Lin Y.-C."/>
            <person name="Lai E.-M."/>
            <person name="Kuo C.-H."/>
        </authorList>
    </citation>
    <scope>NUCLEOTIDE SEQUENCE</scope>
    <source>
        <strain evidence="9">CFBP5477</strain>
        <plasmid evidence="9">pAlCFBP5477</plasmid>
    </source>
</reference>
<geneLocation type="plasmid" evidence="9 10">
    <name>pAlCFBP5477</name>
</geneLocation>
<evidence type="ECO:0000256" key="3">
    <source>
        <dbReference type="ARBA" id="ARBA00020552"/>
    </source>
</evidence>
<gene>
    <name evidence="9" type="ORF">CFBP5477_022930</name>
</gene>
<comment type="function">
    <text evidence="6">Has immunoglobulin-binding and hemagglutination properties, and can bind to mannose. Essential for virulence. May be involved in LPS biosynthesis or polysaccharide transport.</text>
</comment>
<organism evidence="9 10">
    <name type="scientific">Agrobacterium larrymoorei</name>
    <dbReference type="NCBI Taxonomy" id="160699"/>
    <lineage>
        <taxon>Bacteria</taxon>
        <taxon>Pseudomonadati</taxon>
        <taxon>Pseudomonadota</taxon>
        <taxon>Alphaproteobacteria</taxon>
        <taxon>Hyphomicrobiales</taxon>
        <taxon>Rhizobiaceae</taxon>
        <taxon>Rhizobium/Agrobacterium group</taxon>
        <taxon>Agrobacterium</taxon>
    </lineage>
</organism>
<keyword evidence="9" id="KW-0614">Plasmid</keyword>
<dbReference type="Pfam" id="PF07886">
    <property type="entry name" value="BA14K"/>
    <property type="match status" value="2"/>
</dbReference>
<comment type="similarity">
    <text evidence="2">Belongs to the BA14k family.</text>
</comment>
<evidence type="ECO:0000256" key="8">
    <source>
        <dbReference type="SAM" id="SignalP"/>
    </source>
</evidence>
<dbReference type="GO" id="GO:0016020">
    <property type="term" value="C:membrane"/>
    <property type="evidence" value="ECO:0007669"/>
    <property type="project" value="UniProtKB-SubCell"/>
</dbReference>
<keyword evidence="5" id="KW-0430">Lectin</keyword>
<evidence type="ECO:0000256" key="4">
    <source>
        <dbReference type="ARBA" id="ARBA00022475"/>
    </source>
</evidence>
<feature type="chain" id="PRO_5042227889" description="Lectin-like protein BA14k" evidence="8">
    <location>
        <begin position="20"/>
        <end position="213"/>
    </location>
</feature>
<feature type="compositionally biased region" description="Polar residues" evidence="7">
    <location>
        <begin position="195"/>
        <end position="213"/>
    </location>
</feature>
<name>A0AAF0KGA3_9HYPH</name>
<evidence type="ECO:0000256" key="1">
    <source>
        <dbReference type="ARBA" id="ARBA00004167"/>
    </source>
</evidence>
<proteinExistence type="inferred from homology"/>
<protein>
    <recommendedName>
        <fullName evidence="3">Lectin-like protein BA14k</fullName>
    </recommendedName>
</protein>
<evidence type="ECO:0000256" key="7">
    <source>
        <dbReference type="SAM" id="MobiDB-lite"/>
    </source>
</evidence>
<dbReference type="RefSeq" id="WP_137395763.1">
    <property type="nucleotide sequence ID" value="NZ_CP124735.1"/>
</dbReference>
<comment type="subcellular location">
    <subcellularLocation>
        <location evidence="1">Membrane</location>
        <topology evidence="1">Single-pass membrane protein</topology>
    </subcellularLocation>
</comment>
<evidence type="ECO:0000313" key="10">
    <source>
        <dbReference type="Proteomes" id="UP000298664"/>
    </source>
</evidence>
<dbReference type="Proteomes" id="UP000298664">
    <property type="component" value="Plasmid pAlCFBP5477"/>
</dbReference>
<feature type="signal peptide" evidence="8">
    <location>
        <begin position="1"/>
        <end position="19"/>
    </location>
</feature>
<dbReference type="InterPro" id="IPR012413">
    <property type="entry name" value="BA14K"/>
</dbReference>
<evidence type="ECO:0000256" key="6">
    <source>
        <dbReference type="ARBA" id="ARBA00025321"/>
    </source>
</evidence>
<accession>A0AAF0KGA3</accession>